<reference evidence="4" key="2">
    <citation type="submission" date="2020-04" db="EMBL/GenBank/DDBJ databases">
        <authorList>
            <consortium name="NCBI Genome Project"/>
        </authorList>
    </citation>
    <scope>NUCLEOTIDE SEQUENCE</scope>
    <source>
        <strain evidence="4">CBS 304.34</strain>
    </source>
</reference>
<dbReference type="Proteomes" id="UP000504636">
    <property type="component" value="Unplaced"/>
</dbReference>
<keyword evidence="1" id="KW-0732">Signal</keyword>
<evidence type="ECO:0000256" key="1">
    <source>
        <dbReference type="SAM" id="SignalP"/>
    </source>
</evidence>
<dbReference type="GeneID" id="54468823"/>
<evidence type="ECO:0000313" key="3">
    <source>
        <dbReference type="Proteomes" id="UP000504636"/>
    </source>
</evidence>
<evidence type="ECO:0000313" key="4">
    <source>
        <dbReference type="RefSeq" id="XP_033575465.1"/>
    </source>
</evidence>
<dbReference type="AlphaFoldDB" id="A0A6A6YI77"/>
<protein>
    <submittedName>
        <fullName evidence="2 4">Uncharacterized protein</fullName>
    </submittedName>
</protein>
<reference evidence="2 4" key="1">
    <citation type="journal article" date="2020" name="Stud. Mycol.">
        <title>101 Dothideomycetes genomes: a test case for predicting lifestyles and emergence of pathogens.</title>
        <authorList>
            <person name="Haridas S."/>
            <person name="Albert R."/>
            <person name="Binder M."/>
            <person name="Bloem J."/>
            <person name="Labutti K."/>
            <person name="Salamov A."/>
            <person name="Andreopoulos B."/>
            <person name="Baker S."/>
            <person name="Barry K."/>
            <person name="Bills G."/>
            <person name="Bluhm B."/>
            <person name="Cannon C."/>
            <person name="Castanera R."/>
            <person name="Culley D."/>
            <person name="Daum C."/>
            <person name="Ezra D."/>
            <person name="Gonzalez J."/>
            <person name="Henrissat B."/>
            <person name="Kuo A."/>
            <person name="Liang C."/>
            <person name="Lipzen A."/>
            <person name="Lutzoni F."/>
            <person name="Magnuson J."/>
            <person name="Mondo S."/>
            <person name="Nolan M."/>
            <person name="Ohm R."/>
            <person name="Pangilinan J."/>
            <person name="Park H.-J."/>
            <person name="Ramirez L."/>
            <person name="Alfaro M."/>
            <person name="Sun H."/>
            <person name="Tritt A."/>
            <person name="Yoshinaga Y."/>
            <person name="Zwiers L.-H."/>
            <person name="Turgeon B."/>
            <person name="Goodwin S."/>
            <person name="Spatafora J."/>
            <person name="Crous P."/>
            <person name="Grigoriev I."/>
        </authorList>
    </citation>
    <scope>NUCLEOTIDE SEQUENCE</scope>
    <source>
        <strain evidence="2 4">CBS 304.34</strain>
    </source>
</reference>
<accession>A0A6A6YI77</accession>
<proteinExistence type="predicted"/>
<dbReference type="OrthoDB" id="2910287at2759"/>
<feature type="chain" id="PRO_5044629128" evidence="1">
    <location>
        <begin position="18"/>
        <end position="128"/>
    </location>
</feature>
<keyword evidence="3" id="KW-1185">Reference proteome</keyword>
<feature type="signal peptide" evidence="1">
    <location>
        <begin position="1"/>
        <end position="17"/>
    </location>
</feature>
<dbReference type="RefSeq" id="XP_033575465.1">
    <property type="nucleotide sequence ID" value="XM_033727930.1"/>
</dbReference>
<sequence>MQFTLAALAALLTLAAALPTESKRATPGGVKFCTGENSTSDCEYAVYDYNTCHTLAAPYYKNVGSIVVDSGAFCRITYTAESCTLHGDAFINPPGEATLHHFTDAEGVVVDAGAAITSFLCQECTSCV</sequence>
<name>A0A6A6YI77_9PEZI</name>
<dbReference type="EMBL" id="MU003703">
    <property type="protein sequence ID" value="KAF2808501.1"/>
    <property type="molecule type" value="Genomic_DNA"/>
</dbReference>
<evidence type="ECO:0000313" key="2">
    <source>
        <dbReference type="EMBL" id="KAF2808501.1"/>
    </source>
</evidence>
<reference evidence="4" key="3">
    <citation type="submission" date="2025-04" db="UniProtKB">
        <authorList>
            <consortium name="RefSeq"/>
        </authorList>
    </citation>
    <scope>IDENTIFICATION</scope>
    <source>
        <strain evidence="4">CBS 304.34</strain>
    </source>
</reference>
<organism evidence="2">
    <name type="scientific">Mytilinidion resinicola</name>
    <dbReference type="NCBI Taxonomy" id="574789"/>
    <lineage>
        <taxon>Eukaryota</taxon>
        <taxon>Fungi</taxon>
        <taxon>Dikarya</taxon>
        <taxon>Ascomycota</taxon>
        <taxon>Pezizomycotina</taxon>
        <taxon>Dothideomycetes</taxon>
        <taxon>Pleosporomycetidae</taxon>
        <taxon>Mytilinidiales</taxon>
        <taxon>Mytilinidiaceae</taxon>
        <taxon>Mytilinidion</taxon>
    </lineage>
</organism>
<gene>
    <name evidence="2 4" type="ORF">BDZ99DRAFT_56983</name>
</gene>